<evidence type="ECO:0000313" key="4">
    <source>
        <dbReference type="Proteomes" id="UP000250235"/>
    </source>
</evidence>
<organism evidence="3 4">
    <name type="scientific">Dorcoceras hygrometricum</name>
    <dbReference type="NCBI Taxonomy" id="472368"/>
    <lineage>
        <taxon>Eukaryota</taxon>
        <taxon>Viridiplantae</taxon>
        <taxon>Streptophyta</taxon>
        <taxon>Embryophyta</taxon>
        <taxon>Tracheophyta</taxon>
        <taxon>Spermatophyta</taxon>
        <taxon>Magnoliopsida</taxon>
        <taxon>eudicotyledons</taxon>
        <taxon>Gunneridae</taxon>
        <taxon>Pentapetalae</taxon>
        <taxon>asterids</taxon>
        <taxon>lamiids</taxon>
        <taxon>Lamiales</taxon>
        <taxon>Gesneriaceae</taxon>
        <taxon>Didymocarpoideae</taxon>
        <taxon>Trichosporeae</taxon>
        <taxon>Loxocarpinae</taxon>
        <taxon>Dorcoceras</taxon>
    </lineage>
</organism>
<reference evidence="3 4" key="1">
    <citation type="journal article" date="2015" name="Proc. Natl. Acad. Sci. U.S.A.">
        <title>The resurrection genome of Boea hygrometrica: A blueprint for survival of dehydration.</title>
        <authorList>
            <person name="Xiao L."/>
            <person name="Yang G."/>
            <person name="Zhang L."/>
            <person name="Yang X."/>
            <person name="Zhao S."/>
            <person name="Ji Z."/>
            <person name="Zhou Q."/>
            <person name="Hu M."/>
            <person name="Wang Y."/>
            <person name="Chen M."/>
            <person name="Xu Y."/>
            <person name="Jin H."/>
            <person name="Xiao X."/>
            <person name="Hu G."/>
            <person name="Bao F."/>
            <person name="Hu Y."/>
            <person name="Wan P."/>
            <person name="Li L."/>
            <person name="Deng X."/>
            <person name="Kuang T."/>
            <person name="Xiang C."/>
            <person name="Zhu J.K."/>
            <person name="Oliver M.J."/>
            <person name="He Y."/>
        </authorList>
    </citation>
    <scope>NUCLEOTIDE SEQUENCE [LARGE SCALE GENOMIC DNA]</scope>
    <source>
        <strain evidence="4">cv. XS01</strain>
    </source>
</reference>
<keyword evidence="2" id="KW-0812">Transmembrane</keyword>
<name>A0A2Z7DDZ2_9LAMI</name>
<dbReference type="AlphaFoldDB" id="A0A2Z7DDZ2"/>
<evidence type="ECO:0000256" key="2">
    <source>
        <dbReference type="SAM" id="Phobius"/>
    </source>
</evidence>
<sequence>MRTDLDGQVATVRSELLDFRAKAEENHLNLSTQLGFLVDYINRGGDAKKGEGGSSSRPQPPPDDQARPSGGRASREGGNSGGRGSESSNGSKRRRGSGGGSRDRQRSSGGGSGSGHVTYGPYLPSKGVLNIGSMEKKSVGFGMDIMCAAVYASVLLFLASTVLCLASCTLHSRTIHVELRSYLVVPCRNDLRIPGCLFGGREGYHGFIAGRGVDPAGSAPGGG</sequence>
<dbReference type="EMBL" id="KQ986846">
    <property type="protein sequence ID" value="KZV58109.1"/>
    <property type="molecule type" value="Genomic_DNA"/>
</dbReference>
<gene>
    <name evidence="3" type="ORF">F511_34450</name>
</gene>
<feature type="transmembrane region" description="Helical" evidence="2">
    <location>
        <begin position="148"/>
        <end position="170"/>
    </location>
</feature>
<accession>A0A2Z7DDZ2</accession>
<dbReference type="Proteomes" id="UP000250235">
    <property type="component" value="Unassembled WGS sequence"/>
</dbReference>
<keyword evidence="4" id="KW-1185">Reference proteome</keyword>
<evidence type="ECO:0000313" key="3">
    <source>
        <dbReference type="EMBL" id="KZV58109.1"/>
    </source>
</evidence>
<protein>
    <submittedName>
        <fullName evidence="3">Uncharacterized protein</fullName>
    </submittedName>
</protein>
<keyword evidence="2" id="KW-0472">Membrane</keyword>
<evidence type="ECO:0000256" key="1">
    <source>
        <dbReference type="SAM" id="MobiDB-lite"/>
    </source>
</evidence>
<keyword evidence="2" id="KW-1133">Transmembrane helix</keyword>
<proteinExistence type="predicted"/>
<feature type="region of interest" description="Disordered" evidence="1">
    <location>
        <begin position="47"/>
        <end position="118"/>
    </location>
</feature>